<proteinExistence type="predicted"/>
<feature type="chain" id="PRO_5045675004" description="EF-hand domain-containing protein" evidence="2">
    <location>
        <begin position="23"/>
        <end position="183"/>
    </location>
</feature>
<dbReference type="InterPro" id="IPR018247">
    <property type="entry name" value="EF_Hand_1_Ca_BS"/>
</dbReference>
<dbReference type="Gene3D" id="1.10.238.10">
    <property type="entry name" value="EF-hand"/>
    <property type="match status" value="1"/>
</dbReference>
<organism evidence="4 5">
    <name type="scientific">Novipirellula caenicola</name>
    <dbReference type="NCBI Taxonomy" id="1536901"/>
    <lineage>
        <taxon>Bacteria</taxon>
        <taxon>Pseudomonadati</taxon>
        <taxon>Planctomycetota</taxon>
        <taxon>Planctomycetia</taxon>
        <taxon>Pirellulales</taxon>
        <taxon>Pirellulaceae</taxon>
        <taxon>Novipirellula</taxon>
    </lineage>
</organism>
<feature type="domain" description="EF-hand" evidence="3">
    <location>
        <begin position="39"/>
        <end position="74"/>
    </location>
</feature>
<dbReference type="InterPro" id="IPR002048">
    <property type="entry name" value="EF_hand_dom"/>
</dbReference>
<evidence type="ECO:0000313" key="4">
    <source>
        <dbReference type="EMBL" id="GAA5507550.1"/>
    </source>
</evidence>
<evidence type="ECO:0000259" key="3">
    <source>
        <dbReference type="PROSITE" id="PS50222"/>
    </source>
</evidence>
<dbReference type="InterPro" id="IPR011992">
    <property type="entry name" value="EF-hand-dom_pair"/>
</dbReference>
<evidence type="ECO:0000313" key="5">
    <source>
        <dbReference type="Proteomes" id="UP001416858"/>
    </source>
</evidence>
<accession>A0ABP9VSF4</accession>
<dbReference type="PROSITE" id="PS50222">
    <property type="entry name" value="EF_HAND_2"/>
    <property type="match status" value="1"/>
</dbReference>
<keyword evidence="5" id="KW-1185">Reference proteome</keyword>
<dbReference type="PROSITE" id="PS51257">
    <property type="entry name" value="PROKAR_LIPOPROTEIN"/>
    <property type="match status" value="1"/>
</dbReference>
<dbReference type="SMART" id="SM00054">
    <property type="entry name" value="EFh"/>
    <property type="match status" value="1"/>
</dbReference>
<dbReference type="SUPFAM" id="SSF47473">
    <property type="entry name" value="EF-hand"/>
    <property type="match status" value="1"/>
</dbReference>
<dbReference type="EMBL" id="BAABRO010000005">
    <property type="protein sequence ID" value="GAA5507550.1"/>
    <property type="molecule type" value="Genomic_DNA"/>
</dbReference>
<dbReference type="RefSeq" id="WP_345684399.1">
    <property type="nucleotide sequence ID" value="NZ_BAABRO010000005.1"/>
</dbReference>
<comment type="caution">
    <text evidence="4">The sequence shown here is derived from an EMBL/GenBank/DDBJ whole genome shotgun (WGS) entry which is preliminary data.</text>
</comment>
<feature type="compositionally biased region" description="Basic and acidic residues" evidence="1">
    <location>
        <begin position="174"/>
        <end position="183"/>
    </location>
</feature>
<protein>
    <recommendedName>
        <fullName evidence="3">EF-hand domain-containing protein</fullName>
    </recommendedName>
</protein>
<sequence length="183" mass="19497">MYRLLPQLAIFALIACSNIATAQPPGRGGPPGFGGPGGSPIEMISQIFDQADANRDGCLSKQELYAAMQTMQANHQRGRGGPPPQNDAYGAPAGREMDRQPPAGEHAGPPPSPGQVLPDFIVESLNLTERQTRQLNALQADVTKRLAGILTDEQEAQLQTPPPPRHGGPDAEDGERGRPQRPE</sequence>
<keyword evidence="2" id="KW-0732">Signal</keyword>
<dbReference type="PROSITE" id="PS00018">
    <property type="entry name" value="EF_HAND_1"/>
    <property type="match status" value="1"/>
</dbReference>
<evidence type="ECO:0000256" key="2">
    <source>
        <dbReference type="SAM" id="SignalP"/>
    </source>
</evidence>
<feature type="region of interest" description="Disordered" evidence="1">
    <location>
        <begin position="149"/>
        <end position="183"/>
    </location>
</feature>
<name>A0ABP9VSF4_9BACT</name>
<feature type="region of interest" description="Disordered" evidence="1">
    <location>
        <begin position="72"/>
        <end position="121"/>
    </location>
</feature>
<evidence type="ECO:0000256" key="1">
    <source>
        <dbReference type="SAM" id="MobiDB-lite"/>
    </source>
</evidence>
<reference evidence="4 5" key="1">
    <citation type="submission" date="2024-02" db="EMBL/GenBank/DDBJ databases">
        <title>Rhodopirellula caenicola NBRC 110016.</title>
        <authorList>
            <person name="Ichikawa N."/>
            <person name="Katano-Makiyama Y."/>
            <person name="Hidaka K."/>
        </authorList>
    </citation>
    <scope>NUCLEOTIDE SEQUENCE [LARGE SCALE GENOMIC DNA]</scope>
    <source>
        <strain evidence="4 5">NBRC 110016</strain>
    </source>
</reference>
<feature type="signal peptide" evidence="2">
    <location>
        <begin position="1"/>
        <end position="22"/>
    </location>
</feature>
<dbReference type="Proteomes" id="UP001416858">
    <property type="component" value="Unassembled WGS sequence"/>
</dbReference>
<gene>
    <name evidence="4" type="ORF">Rcae01_03006</name>
</gene>